<dbReference type="Pfam" id="PF19649">
    <property type="entry name" value="DUF6152"/>
    <property type="match status" value="1"/>
</dbReference>
<dbReference type="STRING" id="251221.gene:10758797"/>
<dbReference type="AlphaFoldDB" id="Q7NL10"/>
<dbReference type="Proteomes" id="UP000000557">
    <property type="component" value="Chromosome"/>
</dbReference>
<dbReference type="eggNOG" id="ENOG5032RYI">
    <property type="taxonomic scope" value="Bacteria"/>
</dbReference>
<evidence type="ECO:0000313" key="1">
    <source>
        <dbReference type="EMBL" id="BAC89257.1"/>
    </source>
</evidence>
<reference evidence="1 2" key="1">
    <citation type="journal article" date="2003" name="DNA Res.">
        <title>Complete genome structure of Gloeobacter violaceus PCC 7421, a cyanobacterium that lacks thylakoids.</title>
        <authorList>
            <person name="Nakamura Y."/>
            <person name="Kaneko T."/>
            <person name="Sato S."/>
            <person name="Mimuro M."/>
            <person name="Miyashita H."/>
            <person name="Tsuchiya T."/>
            <person name="Sasamoto S."/>
            <person name="Watanabe A."/>
            <person name="Kawashima K."/>
            <person name="Kishida Y."/>
            <person name="Kiyokawa C."/>
            <person name="Kohara M."/>
            <person name="Matsumoto M."/>
            <person name="Matsuno A."/>
            <person name="Nakazaki N."/>
            <person name="Shimpo S."/>
            <person name="Takeuchi C."/>
            <person name="Yamada M."/>
            <person name="Tabata S."/>
        </authorList>
    </citation>
    <scope>NUCLEOTIDE SEQUENCE [LARGE SCALE GENOMIC DNA]</scope>
    <source>
        <strain evidence="2">ATCC 29082 / PCC 7421</strain>
    </source>
</reference>
<proteinExistence type="predicted"/>
<keyword evidence="2" id="KW-1185">Reference proteome</keyword>
<evidence type="ECO:0000313" key="2">
    <source>
        <dbReference type="Proteomes" id="UP000000557"/>
    </source>
</evidence>
<dbReference type="InParanoid" id="Q7NL10"/>
<dbReference type="InterPro" id="IPR046150">
    <property type="entry name" value="DUF6152"/>
</dbReference>
<dbReference type="KEGG" id="gvi:gll1316"/>
<reference evidence="1 2" key="2">
    <citation type="journal article" date="2003" name="DNA Res.">
        <title>Complete genome structure of Gloeobacter violaceus PCC 7421, a cyanobacterium that lacks thylakoids (supplement).</title>
        <authorList>
            <person name="Nakamura Y."/>
            <person name="Kaneko T."/>
            <person name="Sato S."/>
            <person name="Mimuro M."/>
            <person name="Miyashita H."/>
            <person name="Tsuchiya T."/>
            <person name="Sasamoto S."/>
            <person name="Watanabe A."/>
            <person name="Kawashima K."/>
            <person name="Kishida Y."/>
            <person name="Kiyokawa C."/>
            <person name="Kohara M."/>
            <person name="Matsumoto M."/>
            <person name="Matsuno A."/>
            <person name="Nakazaki N."/>
            <person name="Shimpo S."/>
            <person name="Takeuchi C."/>
            <person name="Yamada M."/>
            <person name="Tabata S."/>
        </authorList>
    </citation>
    <scope>NUCLEOTIDE SEQUENCE [LARGE SCALE GENOMIC DNA]</scope>
    <source>
        <strain evidence="2">ATCC 29082 / PCC 7421</strain>
    </source>
</reference>
<sequence>MVFSVYDAQAAYRPPPGTCGSRGPSQWRCRSIQERTMTRRTVVTLAALAALAGAPGALAHHGWSNYNNAETLDISGKVQSVRYESPHVTIQLQSTDKVWLAVLAPPARMESRGLPKTALQPGMGVRVEGYAHRSEPNELRAERIVLGEKTVELR</sequence>
<protein>
    <submittedName>
        <fullName evidence="1">Gll1316 protein</fullName>
    </submittedName>
</protein>
<name>Q7NL10_GLOVI</name>
<dbReference type="EnsemblBacteria" id="BAC89257">
    <property type="protein sequence ID" value="BAC89257"/>
    <property type="gene ID" value="BAC89257"/>
</dbReference>
<dbReference type="EMBL" id="BA000045">
    <property type="protein sequence ID" value="BAC89257.1"/>
    <property type="molecule type" value="Genomic_DNA"/>
</dbReference>
<dbReference type="OrthoDB" id="513141at2"/>
<dbReference type="HOGENOM" id="CLU_138536_1_0_3"/>
<organism evidence="1 2">
    <name type="scientific">Gloeobacter violaceus (strain ATCC 29082 / PCC 7421)</name>
    <dbReference type="NCBI Taxonomy" id="251221"/>
    <lineage>
        <taxon>Bacteria</taxon>
        <taxon>Bacillati</taxon>
        <taxon>Cyanobacteriota</taxon>
        <taxon>Cyanophyceae</taxon>
        <taxon>Gloeobacterales</taxon>
        <taxon>Gloeobacteraceae</taxon>
        <taxon>Gloeobacter</taxon>
    </lineage>
</organism>
<gene>
    <name evidence="1" type="ordered locus">gll1316</name>
</gene>
<accession>Q7NL10</accession>